<dbReference type="GO" id="GO:0016780">
    <property type="term" value="F:phosphotransferase activity, for other substituted phosphate groups"/>
    <property type="evidence" value="ECO:0007669"/>
    <property type="project" value="TreeGrafter"/>
</dbReference>
<accession>A0A0M9AF93</accession>
<keyword evidence="2" id="KW-0472">Membrane</keyword>
<feature type="transmembrane region" description="Helical" evidence="2">
    <location>
        <begin position="231"/>
        <end position="254"/>
    </location>
</feature>
<dbReference type="EC" id="2.7.8.40" evidence="4"/>
<keyword evidence="2" id="KW-0812">Transmembrane</keyword>
<keyword evidence="4" id="KW-0808">Transferase</keyword>
<reference evidence="4 5" key="1">
    <citation type="submission" date="2015-07" db="EMBL/GenBank/DDBJ databases">
        <authorList>
            <person name="Noorani M."/>
        </authorList>
    </citation>
    <scope>NUCLEOTIDE SEQUENCE [LARGE SCALE GENOMIC DNA]</scope>
    <source>
        <strain evidence="5">ATCC 25104 / DSM 625 / JCM 10724 / NBRC 103206 / NCIMB 11243 / YT-1</strain>
    </source>
</reference>
<feature type="transmembrane region" description="Helical" evidence="2">
    <location>
        <begin position="49"/>
        <end position="68"/>
    </location>
</feature>
<evidence type="ECO:0000259" key="3">
    <source>
        <dbReference type="Pfam" id="PF02397"/>
    </source>
</evidence>
<dbReference type="EMBL" id="LHCI01000106">
    <property type="protein sequence ID" value="KOX90847.1"/>
    <property type="molecule type" value="Genomic_DNA"/>
</dbReference>
<keyword evidence="2" id="KW-1133">Transmembrane helix</keyword>
<comment type="similarity">
    <text evidence="1">Belongs to the bacterial sugar transferase family.</text>
</comment>
<evidence type="ECO:0000256" key="2">
    <source>
        <dbReference type="SAM" id="Phobius"/>
    </source>
</evidence>
<organism evidence="4 5">
    <name type="scientific">Thermus aquaticus</name>
    <dbReference type="NCBI Taxonomy" id="271"/>
    <lineage>
        <taxon>Bacteria</taxon>
        <taxon>Thermotogati</taxon>
        <taxon>Deinococcota</taxon>
        <taxon>Deinococci</taxon>
        <taxon>Thermales</taxon>
        <taxon>Thermaceae</taxon>
        <taxon>Thermus</taxon>
    </lineage>
</organism>
<evidence type="ECO:0000313" key="4">
    <source>
        <dbReference type="EMBL" id="KOX90847.1"/>
    </source>
</evidence>
<dbReference type="Pfam" id="PF02397">
    <property type="entry name" value="Bac_transf"/>
    <property type="match status" value="1"/>
</dbReference>
<dbReference type="InterPro" id="IPR003362">
    <property type="entry name" value="Bact_transf"/>
</dbReference>
<dbReference type="PANTHER" id="PTHR30576">
    <property type="entry name" value="COLANIC BIOSYNTHESIS UDP-GLUCOSE LIPID CARRIER TRANSFERASE"/>
    <property type="match status" value="1"/>
</dbReference>
<name>A0A0M9AF93_THEAQ</name>
<dbReference type="PATRIC" id="fig|271.14.peg.2123"/>
<comment type="caution">
    <text evidence="4">The sequence shown here is derived from an EMBL/GenBank/DDBJ whole genome shotgun (WGS) entry which is preliminary data.</text>
</comment>
<evidence type="ECO:0000256" key="1">
    <source>
        <dbReference type="ARBA" id="ARBA00006464"/>
    </source>
</evidence>
<feature type="transmembrane region" description="Helical" evidence="2">
    <location>
        <begin position="107"/>
        <end position="125"/>
    </location>
</feature>
<feature type="transmembrane region" description="Helical" evidence="2">
    <location>
        <begin position="80"/>
        <end position="101"/>
    </location>
</feature>
<dbReference type="RefSeq" id="WP_053768320.1">
    <property type="nucleotide sequence ID" value="NZ_LHCI01000106.1"/>
</dbReference>
<feature type="transmembrane region" description="Helical" evidence="2">
    <location>
        <begin position="24"/>
        <end position="43"/>
    </location>
</feature>
<feature type="domain" description="Bacterial sugar transferase" evidence="3">
    <location>
        <begin position="226"/>
        <end position="405"/>
    </location>
</feature>
<dbReference type="Proteomes" id="UP000037685">
    <property type="component" value="Unassembled WGS sequence"/>
</dbReference>
<dbReference type="AlphaFoldDB" id="A0A0M9AF93"/>
<gene>
    <name evidence="4" type="primary">wecA</name>
    <name evidence="4" type="ORF">BVI061214_02045</name>
</gene>
<sequence length="412" mass="45574">MAGVSALELRIPYRVAQTRSRTGLALALAPLPSLVAGLLLFGAPPWGEGVWLLVGLTALAHLLAFLATERMARYPGQESWSLVGFNLLLFTLFLVAVLAMGRLYYSRGYLLTATLLAFPLLLLYLRGLPPVRLALLPGGVADGLLRALGRELPPLRGLEGVEGVVADLHRLDPRALPLLAGAAFRGLPILHAARVYEGYTGRVPLELAEGLFALAERERGLYPLFKRAWEVGLVLFLSPLALLVGLLVALAVYLDLGRPVLFAQERVGLGGRAFKAYKFRTMRGAPREGAYAGEEAERITPLGRFLRRYRLDELPQLWNVLRGEMALVGPRPEQRVLAEAYAREIPLYALRHTVQPGLTGWAQVHQGYAEGKEETLVKLSYDLYYVKHLSFFLDLRILLRTIWVVPSGFRAK</sequence>
<protein>
    <submittedName>
        <fullName evidence="4">UDP-N-acetylgalactosamine-undecaprenyl-phosphate N-acetylgalactosaminephosphotransferase</fullName>
        <ecNumber evidence="4">2.7.8.40</ecNumber>
    </submittedName>
</protein>
<dbReference type="PANTHER" id="PTHR30576:SF0">
    <property type="entry name" value="UNDECAPRENYL-PHOSPHATE N-ACETYLGALACTOSAMINYL 1-PHOSPHATE TRANSFERASE-RELATED"/>
    <property type="match status" value="1"/>
</dbReference>
<evidence type="ECO:0000313" key="5">
    <source>
        <dbReference type="Proteomes" id="UP000037685"/>
    </source>
</evidence>
<proteinExistence type="inferred from homology"/>